<reference evidence="2 3" key="1">
    <citation type="submission" date="2019-03" db="EMBL/GenBank/DDBJ databases">
        <title>Draft genome sequences of novel Actinobacteria.</title>
        <authorList>
            <person name="Sahin N."/>
            <person name="Ay H."/>
            <person name="Saygin H."/>
        </authorList>
    </citation>
    <scope>NUCLEOTIDE SEQUENCE [LARGE SCALE GENOMIC DNA]</scope>
    <source>
        <strain evidence="2 3">JCM 13523</strain>
    </source>
</reference>
<dbReference type="Proteomes" id="UP000295124">
    <property type="component" value="Unassembled WGS sequence"/>
</dbReference>
<protein>
    <submittedName>
        <fullName evidence="2">Uncharacterized protein</fullName>
    </submittedName>
</protein>
<evidence type="ECO:0000313" key="2">
    <source>
        <dbReference type="EMBL" id="TDD59554.1"/>
    </source>
</evidence>
<feature type="region of interest" description="Disordered" evidence="1">
    <location>
        <begin position="255"/>
        <end position="319"/>
    </location>
</feature>
<dbReference type="EMBL" id="SMKX01000034">
    <property type="protein sequence ID" value="TDD59554.1"/>
    <property type="molecule type" value="Genomic_DNA"/>
</dbReference>
<accession>A0A4R4ZNL9</accession>
<dbReference type="RefSeq" id="WP_132167810.1">
    <property type="nucleotide sequence ID" value="NZ_SMKX01000034.1"/>
</dbReference>
<comment type="caution">
    <text evidence="2">The sequence shown here is derived from an EMBL/GenBank/DDBJ whole genome shotgun (WGS) entry which is preliminary data.</text>
</comment>
<dbReference type="OrthoDB" id="10006215at2"/>
<dbReference type="AlphaFoldDB" id="A0A4R4ZNL9"/>
<evidence type="ECO:0000256" key="1">
    <source>
        <dbReference type="SAM" id="MobiDB-lite"/>
    </source>
</evidence>
<feature type="compositionally biased region" description="Basic and acidic residues" evidence="1">
    <location>
        <begin position="275"/>
        <end position="301"/>
    </location>
</feature>
<keyword evidence="3" id="KW-1185">Reference proteome</keyword>
<sequence length="505" mass="52383">MTETINVRGYDNNLGQQITGQAWDAALGEVVFVVPEVAWQGMNELHRRSLGDSGPFQLPAVEGMTPVEALQTYEKASGSILAQLWVDGPSRGNQVVTSIEEYTRNGGELAGLEGVLTSAALTADRDGGGADALQLAGGMLKQFGVSEHLGGGRELAPILEAGGERLAGLGKEALEKAAESVGGREVGNQLRAELDNVLGRSGEGNHGSGGGFNLGQVIVGAFEVALGGVVAAAFPTAGGAIIHDGGTQIVEGLGQGRHGSDTPAGTEHAPGVRAVETHYEKETVTIEKPDGTKETKIKESYHTSSISTETRPKGGGGETKCWDEAGGGFDPVTGEPIPVNPCAIIMCQPLDGEFDPTEISGPHRRGDRGLEGFGPYVALEELISADPGPAGVVDVDQLFADWTLTADGAFEPPIMIANAPFDPGAEVENQIILTTPGALRGDRAAAHDIDRAIYTVRGRRGRVAIAKPAGITGTELLRAATLEINHPTMTLIIGGRGTIRIPLGP</sequence>
<proteinExistence type="predicted"/>
<name>A0A4R4ZNL9_9ACTN</name>
<gene>
    <name evidence="2" type="ORF">E1263_14485</name>
</gene>
<organism evidence="2 3">
    <name type="scientific">Kribbella antibiotica</name>
    <dbReference type="NCBI Taxonomy" id="190195"/>
    <lineage>
        <taxon>Bacteria</taxon>
        <taxon>Bacillati</taxon>
        <taxon>Actinomycetota</taxon>
        <taxon>Actinomycetes</taxon>
        <taxon>Propionibacteriales</taxon>
        <taxon>Kribbellaceae</taxon>
        <taxon>Kribbella</taxon>
    </lineage>
</organism>
<evidence type="ECO:0000313" key="3">
    <source>
        <dbReference type="Proteomes" id="UP000295124"/>
    </source>
</evidence>